<comment type="subcellular location">
    <subcellularLocation>
        <location evidence="2">Cell membrane</location>
        <topology evidence="2">Single-pass type II membrane protein</topology>
    </subcellularLocation>
    <subcellularLocation>
        <location evidence="7">Membrane</location>
        <topology evidence="7">Single-pass type II membrane protein</topology>
    </subcellularLocation>
</comment>
<dbReference type="GO" id="GO:0009003">
    <property type="term" value="F:signal peptidase activity"/>
    <property type="evidence" value="ECO:0007669"/>
    <property type="project" value="UniProtKB-EC"/>
</dbReference>
<keyword evidence="10" id="KW-1185">Reference proteome</keyword>
<evidence type="ECO:0000256" key="2">
    <source>
        <dbReference type="ARBA" id="ARBA00004401"/>
    </source>
</evidence>
<gene>
    <name evidence="9" type="ORF">J2S20_001032</name>
</gene>
<dbReference type="PANTHER" id="PTHR43390">
    <property type="entry name" value="SIGNAL PEPTIDASE I"/>
    <property type="match status" value="1"/>
</dbReference>
<accession>A0AAE3VA93</accession>
<dbReference type="SUPFAM" id="SSF51306">
    <property type="entry name" value="LexA/Signal peptidase"/>
    <property type="match status" value="1"/>
</dbReference>
<dbReference type="PROSITE" id="PS00760">
    <property type="entry name" value="SPASE_I_2"/>
    <property type="match status" value="1"/>
</dbReference>
<dbReference type="InterPro" id="IPR019757">
    <property type="entry name" value="Pept_S26A_signal_pept_1_Lys-AS"/>
</dbReference>
<comment type="similarity">
    <text evidence="3 7">Belongs to the peptidase S26 family.</text>
</comment>
<proteinExistence type="inferred from homology"/>
<comment type="catalytic activity">
    <reaction evidence="1 7">
        <text>Cleavage of hydrophobic, N-terminal signal or leader sequences from secreted and periplasmic proteins.</text>
        <dbReference type="EC" id="3.4.21.89"/>
    </reaction>
</comment>
<reference evidence="9" key="1">
    <citation type="submission" date="2023-07" db="EMBL/GenBank/DDBJ databases">
        <title>Genomic Encyclopedia of Type Strains, Phase IV (KMG-IV): sequencing the most valuable type-strain genomes for metagenomic binning, comparative biology and taxonomic classification.</title>
        <authorList>
            <person name="Goeker M."/>
        </authorList>
    </citation>
    <scope>NUCLEOTIDE SEQUENCE</scope>
    <source>
        <strain evidence="9">DSM 19659</strain>
    </source>
</reference>
<evidence type="ECO:0000313" key="9">
    <source>
        <dbReference type="EMBL" id="MDQ0152343.1"/>
    </source>
</evidence>
<keyword evidence="7" id="KW-0472">Membrane</keyword>
<keyword evidence="7" id="KW-1133">Transmembrane helix</keyword>
<keyword evidence="5 7" id="KW-0378">Hydrolase</keyword>
<dbReference type="InterPro" id="IPR000223">
    <property type="entry name" value="Pept_S26A_signal_pept_1"/>
</dbReference>
<feature type="active site" evidence="6">
    <location>
        <position position="44"/>
    </location>
</feature>
<dbReference type="EC" id="3.4.21.89" evidence="4 7"/>
<organism evidence="9 10">
    <name type="scientific">Moryella indoligenes</name>
    <dbReference type="NCBI Taxonomy" id="371674"/>
    <lineage>
        <taxon>Bacteria</taxon>
        <taxon>Bacillati</taxon>
        <taxon>Bacillota</taxon>
        <taxon>Clostridia</taxon>
        <taxon>Lachnospirales</taxon>
        <taxon>Lachnospiraceae</taxon>
        <taxon>Moryella</taxon>
    </lineage>
</organism>
<dbReference type="InterPro" id="IPR036286">
    <property type="entry name" value="LexA/Signal_pep-like_sf"/>
</dbReference>
<dbReference type="NCBIfam" id="TIGR02227">
    <property type="entry name" value="sigpep_I_bact"/>
    <property type="match status" value="1"/>
</dbReference>
<evidence type="ECO:0000259" key="8">
    <source>
        <dbReference type="Pfam" id="PF10502"/>
    </source>
</evidence>
<evidence type="ECO:0000256" key="3">
    <source>
        <dbReference type="ARBA" id="ARBA00009370"/>
    </source>
</evidence>
<dbReference type="PRINTS" id="PR00727">
    <property type="entry name" value="LEADERPTASE"/>
</dbReference>
<dbReference type="GO" id="GO:0005886">
    <property type="term" value="C:plasma membrane"/>
    <property type="evidence" value="ECO:0007669"/>
    <property type="project" value="UniProtKB-SubCell"/>
</dbReference>
<evidence type="ECO:0000256" key="1">
    <source>
        <dbReference type="ARBA" id="ARBA00000677"/>
    </source>
</evidence>
<evidence type="ECO:0000256" key="6">
    <source>
        <dbReference type="PIRSR" id="PIRSR600223-1"/>
    </source>
</evidence>
<protein>
    <recommendedName>
        <fullName evidence="4 7">Signal peptidase I</fullName>
        <ecNumber evidence="4 7">3.4.21.89</ecNumber>
    </recommendedName>
</protein>
<name>A0AAE3VA93_9FIRM</name>
<keyword evidence="7" id="KW-0645">Protease</keyword>
<dbReference type="AlphaFoldDB" id="A0AAE3VA93"/>
<evidence type="ECO:0000256" key="5">
    <source>
        <dbReference type="ARBA" id="ARBA00022801"/>
    </source>
</evidence>
<evidence type="ECO:0000313" key="10">
    <source>
        <dbReference type="Proteomes" id="UP001241537"/>
    </source>
</evidence>
<dbReference type="Proteomes" id="UP001241537">
    <property type="component" value="Unassembled WGS sequence"/>
</dbReference>
<dbReference type="Pfam" id="PF10502">
    <property type="entry name" value="Peptidase_S26"/>
    <property type="match status" value="1"/>
</dbReference>
<dbReference type="InterPro" id="IPR019533">
    <property type="entry name" value="Peptidase_S26"/>
</dbReference>
<evidence type="ECO:0000256" key="7">
    <source>
        <dbReference type="RuleBase" id="RU362042"/>
    </source>
</evidence>
<dbReference type="PANTHER" id="PTHR43390:SF1">
    <property type="entry name" value="CHLOROPLAST PROCESSING PEPTIDASE"/>
    <property type="match status" value="1"/>
</dbReference>
<dbReference type="RefSeq" id="WP_211292180.1">
    <property type="nucleotide sequence ID" value="NZ_JAUSTO010000005.1"/>
</dbReference>
<feature type="active site" evidence="6">
    <location>
        <position position="86"/>
    </location>
</feature>
<dbReference type="Gene3D" id="2.10.109.10">
    <property type="entry name" value="Umud Fragment, subunit A"/>
    <property type="match status" value="1"/>
</dbReference>
<feature type="transmembrane region" description="Helical" evidence="7">
    <location>
        <begin position="12"/>
        <end position="35"/>
    </location>
</feature>
<dbReference type="EMBL" id="JAUSTO010000005">
    <property type="protein sequence ID" value="MDQ0152343.1"/>
    <property type="molecule type" value="Genomic_DNA"/>
</dbReference>
<sequence>MGEHYQDSLIQHIVRWIVEIATVIALAWVCVYAFGTQTVNAGQSMRTTLEDGDRLLLDRVTPKLFGPGRFDVVLFQSPSGSAVSIKRIVGLPGEAVQIQHGALLINGEPLQLPEGLDAAVSIAGEAEEPVLLGEDEYFVLSDNREAGEDSRFGSVGSVPIEAITGRVWFRIAPLGKIGLIK</sequence>
<comment type="caution">
    <text evidence="9">The sequence shown here is derived from an EMBL/GenBank/DDBJ whole genome shotgun (WGS) entry which is preliminary data.</text>
</comment>
<evidence type="ECO:0000256" key="4">
    <source>
        <dbReference type="ARBA" id="ARBA00013208"/>
    </source>
</evidence>
<dbReference type="GO" id="GO:0004252">
    <property type="term" value="F:serine-type endopeptidase activity"/>
    <property type="evidence" value="ECO:0007669"/>
    <property type="project" value="InterPro"/>
</dbReference>
<dbReference type="GO" id="GO:0006465">
    <property type="term" value="P:signal peptide processing"/>
    <property type="evidence" value="ECO:0007669"/>
    <property type="project" value="InterPro"/>
</dbReference>
<feature type="domain" description="Peptidase S26" evidence="8">
    <location>
        <begin position="14"/>
        <end position="170"/>
    </location>
</feature>
<keyword evidence="7" id="KW-0812">Transmembrane</keyword>
<dbReference type="CDD" id="cd06530">
    <property type="entry name" value="S26_SPase_I"/>
    <property type="match status" value="1"/>
</dbReference>